<dbReference type="RefSeq" id="XP_016592729.1">
    <property type="nucleotide sequence ID" value="XM_016733179.1"/>
</dbReference>
<dbReference type="PANTHER" id="PTHR48075:SF1">
    <property type="entry name" value="LAMBDA-CRYSTALLIN HOMOLOG"/>
    <property type="match status" value="1"/>
</dbReference>
<dbReference type="VEuPathDB" id="FungiDB:SPSK_06473"/>
<dbReference type="GO" id="GO:0050104">
    <property type="term" value="F:L-gulonate 3-dehydrogenase activity"/>
    <property type="evidence" value="ECO:0007669"/>
    <property type="project" value="UniProtKB-EC"/>
</dbReference>
<feature type="site" description="Important for catalytic activity" evidence="10">
    <location>
        <position position="144"/>
    </location>
</feature>
<gene>
    <name evidence="14" type="ORF">SPSK_06473</name>
</gene>
<dbReference type="AlphaFoldDB" id="A0A0F2MK25"/>
<evidence type="ECO:0000256" key="9">
    <source>
        <dbReference type="ARBA" id="ARBA00042709"/>
    </source>
</evidence>
<dbReference type="SUPFAM" id="SSF48179">
    <property type="entry name" value="6-phosphogluconate dehydrogenase C-terminal domain-like"/>
    <property type="match status" value="1"/>
</dbReference>
<comment type="subunit">
    <text evidence="3">Homodimer.</text>
</comment>
<dbReference type="PANTHER" id="PTHR48075">
    <property type="entry name" value="3-HYDROXYACYL-COA DEHYDROGENASE FAMILY PROTEIN"/>
    <property type="match status" value="1"/>
</dbReference>
<dbReference type="InterPro" id="IPR022694">
    <property type="entry name" value="3-OHacyl-CoA_DH"/>
</dbReference>
<feature type="domain" description="3-hydroxyacyl-CoA dehydrogenase NAD binding" evidence="13">
    <location>
        <begin position="8"/>
        <end position="190"/>
    </location>
</feature>
<evidence type="ECO:0000259" key="12">
    <source>
        <dbReference type="Pfam" id="PF00725"/>
    </source>
</evidence>
<dbReference type="GO" id="GO:0070403">
    <property type="term" value="F:NAD+ binding"/>
    <property type="evidence" value="ECO:0007669"/>
    <property type="project" value="InterPro"/>
</dbReference>
<dbReference type="Gene3D" id="1.10.1040.10">
    <property type="entry name" value="N-(1-d-carboxylethyl)-l-norvaline Dehydrogenase, domain 2"/>
    <property type="match status" value="1"/>
</dbReference>
<keyword evidence="5" id="KW-0597">Phosphoprotein</keyword>
<sequence length="322" mass="34717">MAARMPNKIALIGLGSIGISFAALHIQHTDAHLSVYDPRPDLQAHLESILPLYLGEVSKAAKTTVADLLSNGRLRLASSVEDACAGAHIVQEQGPENLEFKRRTLRAVEASAPPEAHLWSSTSGIPVSAQVANMKDRTRLLVVHPFNPPHILPLIEISPGPDTAPERVRFAKSFFETLGSGHRPVVVRKEVPGFVGNRLAFALLREAVSLVNEGVVDDVSDIDTVVEASLGPRWAVQGPFKSYAMGGGTGGLGAFLKNLAGSIQTVWDDQSQQLPNILYKDGKPADWVDTLVAKTDAVYGLPTPAVIEDRDAKLRRLLEARK</sequence>
<proteinExistence type="inferred from homology"/>
<evidence type="ECO:0000256" key="2">
    <source>
        <dbReference type="ARBA" id="ARBA00009463"/>
    </source>
</evidence>
<dbReference type="GeneID" id="27668456"/>
<evidence type="ECO:0000256" key="6">
    <source>
        <dbReference type="ARBA" id="ARBA00023002"/>
    </source>
</evidence>
<evidence type="ECO:0000259" key="13">
    <source>
        <dbReference type="Pfam" id="PF02737"/>
    </source>
</evidence>
<dbReference type="PIRSF" id="PIRSF000105">
    <property type="entry name" value="HCDH"/>
    <property type="match status" value="1"/>
</dbReference>
<feature type="signal peptide" evidence="11">
    <location>
        <begin position="1"/>
        <end position="22"/>
    </location>
</feature>
<evidence type="ECO:0000256" key="11">
    <source>
        <dbReference type="SAM" id="SignalP"/>
    </source>
</evidence>
<evidence type="ECO:0000256" key="4">
    <source>
        <dbReference type="ARBA" id="ARBA00022490"/>
    </source>
</evidence>
<feature type="chain" id="PRO_5002455219" description="L-gulonate 3-dehydrogenase" evidence="11">
    <location>
        <begin position="23"/>
        <end position="322"/>
    </location>
</feature>
<accession>A0A0F2MK25</accession>
<dbReference type="Proteomes" id="UP000033710">
    <property type="component" value="Unassembled WGS sequence"/>
</dbReference>
<organism evidence="14 15">
    <name type="scientific">Sporothrix schenckii 1099-18</name>
    <dbReference type="NCBI Taxonomy" id="1397361"/>
    <lineage>
        <taxon>Eukaryota</taxon>
        <taxon>Fungi</taxon>
        <taxon>Dikarya</taxon>
        <taxon>Ascomycota</taxon>
        <taxon>Pezizomycotina</taxon>
        <taxon>Sordariomycetes</taxon>
        <taxon>Sordariomycetidae</taxon>
        <taxon>Ophiostomatales</taxon>
        <taxon>Ophiostomataceae</taxon>
        <taxon>Sporothrix</taxon>
    </lineage>
</organism>
<dbReference type="Pfam" id="PF02737">
    <property type="entry name" value="3HCDH_N"/>
    <property type="match status" value="1"/>
</dbReference>
<dbReference type="EMBL" id="AXCR01000001">
    <property type="protein sequence ID" value="KJR90053.1"/>
    <property type="molecule type" value="Genomic_DNA"/>
</dbReference>
<dbReference type="GO" id="GO:0006631">
    <property type="term" value="P:fatty acid metabolic process"/>
    <property type="evidence" value="ECO:0007669"/>
    <property type="project" value="InterPro"/>
</dbReference>
<comment type="caution">
    <text evidence="14">The sequence shown here is derived from an EMBL/GenBank/DDBJ whole genome shotgun (WGS) entry which is preliminary data.</text>
</comment>
<evidence type="ECO:0000256" key="1">
    <source>
        <dbReference type="ARBA" id="ARBA00004496"/>
    </source>
</evidence>
<dbReference type="SUPFAM" id="SSF51735">
    <property type="entry name" value="NAD(P)-binding Rossmann-fold domains"/>
    <property type="match status" value="1"/>
</dbReference>
<dbReference type="InterPro" id="IPR006176">
    <property type="entry name" value="3-OHacyl-CoA_DH_NAD-bd"/>
</dbReference>
<dbReference type="EC" id="1.1.1.45" evidence="8"/>
<keyword evidence="4" id="KW-0963">Cytoplasm</keyword>
<dbReference type="Gene3D" id="3.40.50.720">
    <property type="entry name" value="NAD(P)-binding Rossmann-like Domain"/>
    <property type="match status" value="1"/>
</dbReference>
<dbReference type="PROSITE" id="PS00067">
    <property type="entry name" value="3HCDH"/>
    <property type="match status" value="1"/>
</dbReference>
<reference evidence="14 15" key="2">
    <citation type="journal article" date="2015" name="Eukaryot. Cell">
        <title>Asexual propagation of a virulent clone complex in a human and feline outbreak of sporotrichosis.</title>
        <authorList>
            <person name="Teixeira Mde M."/>
            <person name="Rodrigues A.M."/>
            <person name="Tsui C.K."/>
            <person name="de Almeida L.G."/>
            <person name="Van Diepeningen A.D."/>
            <person name="van den Ende B.G."/>
            <person name="Fernandes G.F."/>
            <person name="Kano R."/>
            <person name="Hamelin R.C."/>
            <person name="Lopes-Bezerra L.M."/>
            <person name="Vasconcelos A.T."/>
            <person name="de Hoog S."/>
            <person name="de Camargo Z.P."/>
            <person name="Felipe M.S."/>
        </authorList>
    </citation>
    <scope>NUCLEOTIDE SEQUENCE [LARGE SCALE GENOMIC DNA]</scope>
    <source>
        <strain evidence="14 15">1099-18</strain>
    </source>
</reference>
<dbReference type="InterPro" id="IPR008927">
    <property type="entry name" value="6-PGluconate_DH-like_C_sf"/>
</dbReference>
<keyword evidence="6" id="KW-0560">Oxidoreductase</keyword>
<keyword evidence="7" id="KW-0520">NAD</keyword>
<keyword evidence="11" id="KW-0732">Signal</keyword>
<evidence type="ECO:0000313" key="14">
    <source>
        <dbReference type="EMBL" id="KJR90053.1"/>
    </source>
</evidence>
<evidence type="ECO:0000256" key="8">
    <source>
        <dbReference type="ARBA" id="ARBA00038962"/>
    </source>
</evidence>
<dbReference type="InterPro" id="IPR036291">
    <property type="entry name" value="NAD(P)-bd_dom_sf"/>
</dbReference>
<protein>
    <recommendedName>
        <fullName evidence="9">L-gulonate 3-dehydrogenase</fullName>
        <ecNumber evidence="8">1.1.1.45</ecNumber>
    </recommendedName>
    <alternativeName>
        <fullName evidence="9">L-gulonate 3-dehydrogenase</fullName>
    </alternativeName>
</protein>
<evidence type="ECO:0000256" key="7">
    <source>
        <dbReference type="ARBA" id="ARBA00023027"/>
    </source>
</evidence>
<dbReference type="InterPro" id="IPR013328">
    <property type="entry name" value="6PGD_dom2"/>
</dbReference>
<evidence type="ECO:0000313" key="15">
    <source>
        <dbReference type="Proteomes" id="UP000033710"/>
    </source>
</evidence>
<reference evidence="14 15" key="1">
    <citation type="journal article" date="2014" name="BMC Genomics">
        <title>Comparative genomics of the major fungal agents of human and animal Sporotrichosis: Sporothrix schenckii and Sporothrix brasiliensis.</title>
        <authorList>
            <person name="Teixeira M.M."/>
            <person name="de Almeida L.G."/>
            <person name="Kubitschek-Barreira P."/>
            <person name="Alves F.L."/>
            <person name="Kioshima E.S."/>
            <person name="Abadio A.K."/>
            <person name="Fernandes L."/>
            <person name="Derengowski L.S."/>
            <person name="Ferreira K.S."/>
            <person name="Souza R.C."/>
            <person name="Ruiz J.C."/>
            <person name="de Andrade N.C."/>
            <person name="Paes H.C."/>
            <person name="Nicola A.M."/>
            <person name="Albuquerque P."/>
            <person name="Gerber A.L."/>
            <person name="Martins V.P."/>
            <person name="Peconick L.D."/>
            <person name="Neto A.V."/>
            <person name="Chaucanez C.B."/>
            <person name="Silva P.A."/>
            <person name="Cunha O.L."/>
            <person name="de Oliveira F.F."/>
            <person name="dos Santos T.C."/>
            <person name="Barros A.L."/>
            <person name="Soares M.A."/>
            <person name="de Oliveira L.M."/>
            <person name="Marini M.M."/>
            <person name="Villalobos-Duno H."/>
            <person name="Cunha M.M."/>
            <person name="de Hoog S."/>
            <person name="da Silveira J.F."/>
            <person name="Henrissat B."/>
            <person name="Nino-Vega G.A."/>
            <person name="Cisalpino P.S."/>
            <person name="Mora-Montes H.M."/>
            <person name="Almeida S.R."/>
            <person name="Stajich J.E."/>
            <person name="Lopes-Bezerra L.M."/>
            <person name="Vasconcelos A.T."/>
            <person name="Felipe M.S."/>
        </authorList>
    </citation>
    <scope>NUCLEOTIDE SEQUENCE [LARGE SCALE GENOMIC DNA]</scope>
    <source>
        <strain evidence="14 15">1099-18</strain>
    </source>
</reference>
<dbReference type="InterPro" id="IPR006180">
    <property type="entry name" value="3-OHacyl-CoA_DH_CS"/>
</dbReference>
<dbReference type="OrthoDB" id="2021159at2759"/>
<name>A0A0F2MK25_SPOSC</name>
<dbReference type="InterPro" id="IPR006108">
    <property type="entry name" value="3HC_DH_C"/>
</dbReference>
<evidence type="ECO:0000256" key="3">
    <source>
        <dbReference type="ARBA" id="ARBA00011738"/>
    </source>
</evidence>
<comment type="subcellular location">
    <subcellularLocation>
        <location evidence="1">Cytoplasm</location>
    </subcellularLocation>
</comment>
<feature type="domain" description="3-hydroxyacyl-CoA dehydrogenase C-terminal" evidence="12">
    <location>
        <begin position="193"/>
        <end position="249"/>
    </location>
</feature>
<evidence type="ECO:0000256" key="10">
    <source>
        <dbReference type="PIRSR" id="PIRSR000105-1"/>
    </source>
</evidence>
<comment type="similarity">
    <text evidence="2">Belongs to the 3-hydroxyacyl-CoA dehydrogenase family.</text>
</comment>
<dbReference type="GO" id="GO:0005737">
    <property type="term" value="C:cytoplasm"/>
    <property type="evidence" value="ECO:0007669"/>
    <property type="project" value="UniProtKB-SubCell"/>
</dbReference>
<evidence type="ECO:0000256" key="5">
    <source>
        <dbReference type="ARBA" id="ARBA00022553"/>
    </source>
</evidence>
<dbReference type="KEGG" id="ssck:SPSK_06473"/>
<dbReference type="Pfam" id="PF00725">
    <property type="entry name" value="3HCDH"/>
    <property type="match status" value="1"/>
</dbReference>